<dbReference type="PROSITE" id="PS51257">
    <property type="entry name" value="PROKAR_LIPOPROTEIN"/>
    <property type="match status" value="1"/>
</dbReference>
<organism evidence="1 2">
    <name type="scientific">Salmonirosea aquatica</name>
    <dbReference type="NCBI Taxonomy" id="2654236"/>
    <lineage>
        <taxon>Bacteria</taxon>
        <taxon>Pseudomonadati</taxon>
        <taxon>Bacteroidota</taxon>
        <taxon>Cytophagia</taxon>
        <taxon>Cytophagales</taxon>
        <taxon>Spirosomataceae</taxon>
        <taxon>Salmonirosea</taxon>
    </lineage>
</organism>
<proteinExistence type="predicted"/>
<comment type="caution">
    <text evidence="1">The sequence shown here is derived from an EMBL/GenBank/DDBJ whole genome shotgun (WGS) entry which is preliminary data.</text>
</comment>
<dbReference type="Pfam" id="PF14125">
    <property type="entry name" value="DUF4292"/>
    <property type="match status" value="1"/>
</dbReference>
<dbReference type="Proteomes" id="UP000479293">
    <property type="component" value="Unassembled WGS sequence"/>
</dbReference>
<dbReference type="RefSeq" id="WP_152759025.1">
    <property type="nucleotide sequence ID" value="NZ_WHLY01000002.1"/>
</dbReference>
<keyword evidence="2" id="KW-1185">Reference proteome</keyword>
<accession>A0A7C9B9U2</accession>
<reference evidence="1 2" key="1">
    <citation type="submission" date="2019-10" db="EMBL/GenBank/DDBJ databases">
        <title>Draft Genome Sequence of Cytophagaceae sp. SJW1-29.</title>
        <authorList>
            <person name="Choi A."/>
        </authorList>
    </citation>
    <scope>NUCLEOTIDE SEQUENCE [LARGE SCALE GENOMIC DNA]</scope>
    <source>
        <strain evidence="1 2">SJW1-29</strain>
    </source>
</reference>
<protein>
    <submittedName>
        <fullName evidence="1">DUF4292 domain-containing protein</fullName>
    </submittedName>
</protein>
<gene>
    <name evidence="1" type="ORF">GBK04_09635</name>
</gene>
<evidence type="ECO:0000313" key="2">
    <source>
        <dbReference type="Proteomes" id="UP000479293"/>
    </source>
</evidence>
<dbReference type="EMBL" id="WHLY01000002">
    <property type="protein sequence ID" value="MPR33622.1"/>
    <property type="molecule type" value="Genomic_DNA"/>
</dbReference>
<sequence length="278" mass="31609">MSSRAIWLLVWGVLWLSACHKSRQGRSKTDGTLTVTDSLASDVLADGVLFDESKANFKIQETDFEYLTAKAKFSFKNDKQDIDNATINFRVRKDSLIWFSVTTVGFEVARGQISPQELVVLDKFHKELYTYSYAELSRRFQFDLSFPLLQAVLVGNLPLPRQPGQRMYQLPDQERLLLQQPGRQVVIDNYLGESSQRLEGLRVTQQVTQNVLTLEYGDFKKLDGGYLFPFTSLLVLHARPAANQPAVQTKIGLNHSRVELTQNNPGFPFSIPSGYKKR</sequence>
<dbReference type="AlphaFoldDB" id="A0A7C9B9U2"/>
<evidence type="ECO:0000313" key="1">
    <source>
        <dbReference type="EMBL" id="MPR33622.1"/>
    </source>
</evidence>
<name>A0A7C9B9U2_9BACT</name>
<dbReference type="InterPro" id="IPR025634">
    <property type="entry name" value="DUF4292"/>
</dbReference>